<dbReference type="EMBL" id="LAZR01005091">
    <property type="protein sequence ID" value="KKN02929.1"/>
    <property type="molecule type" value="Genomic_DNA"/>
</dbReference>
<reference evidence="1" key="1">
    <citation type="journal article" date="2015" name="Nature">
        <title>Complex archaea that bridge the gap between prokaryotes and eukaryotes.</title>
        <authorList>
            <person name="Spang A."/>
            <person name="Saw J.H."/>
            <person name="Jorgensen S.L."/>
            <person name="Zaremba-Niedzwiedzka K."/>
            <person name="Martijn J."/>
            <person name="Lind A.E."/>
            <person name="van Eijk R."/>
            <person name="Schleper C."/>
            <person name="Guy L."/>
            <person name="Ettema T.J."/>
        </authorList>
    </citation>
    <scope>NUCLEOTIDE SEQUENCE</scope>
</reference>
<organism evidence="1">
    <name type="scientific">marine sediment metagenome</name>
    <dbReference type="NCBI Taxonomy" id="412755"/>
    <lineage>
        <taxon>unclassified sequences</taxon>
        <taxon>metagenomes</taxon>
        <taxon>ecological metagenomes</taxon>
    </lineage>
</organism>
<proteinExistence type="predicted"/>
<evidence type="ECO:0000313" key="1">
    <source>
        <dbReference type="EMBL" id="KKN02929.1"/>
    </source>
</evidence>
<name>A0A0F9MB07_9ZZZZ</name>
<gene>
    <name evidence="1" type="ORF">LCGC14_1112770</name>
</gene>
<accession>A0A0F9MB07</accession>
<protein>
    <submittedName>
        <fullName evidence="1">Uncharacterized protein</fullName>
    </submittedName>
</protein>
<dbReference type="AlphaFoldDB" id="A0A0F9MB07"/>
<comment type="caution">
    <text evidence="1">The sequence shown here is derived from an EMBL/GenBank/DDBJ whole genome shotgun (WGS) entry which is preliminary data.</text>
</comment>
<sequence length="79" mass="8169">MALDAKQVAGDNREAIIELVGRSGKNGKVRGIVDDVADNSADITELKKFQLGIVKSAGIGAAGGGGVFYGIIEAIKYFT</sequence>